<accession>A0AAV1ECI4</accession>
<protein>
    <submittedName>
        <fullName evidence="3">OLC1v1018668C1</fullName>
    </submittedName>
</protein>
<feature type="region of interest" description="Disordered" evidence="2">
    <location>
        <begin position="339"/>
        <end position="385"/>
    </location>
</feature>
<evidence type="ECO:0000313" key="4">
    <source>
        <dbReference type="Proteomes" id="UP001161247"/>
    </source>
</evidence>
<feature type="coiled-coil region" evidence="1">
    <location>
        <begin position="170"/>
        <end position="215"/>
    </location>
</feature>
<dbReference type="EMBL" id="OX459126">
    <property type="protein sequence ID" value="CAI9117302.1"/>
    <property type="molecule type" value="Genomic_DNA"/>
</dbReference>
<name>A0AAV1ECI4_OLDCO</name>
<gene>
    <name evidence="3" type="ORF">OLC1_LOCUS23385</name>
</gene>
<reference evidence="3" key="1">
    <citation type="submission" date="2023-03" db="EMBL/GenBank/DDBJ databases">
        <authorList>
            <person name="Julca I."/>
        </authorList>
    </citation>
    <scope>NUCLEOTIDE SEQUENCE</scope>
</reference>
<evidence type="ECO:0000256" key="1">
    <source>
        <dbReference type="SAM" id="Coils"/>
    </source>
</evidence>
<evidence type="ECO:0000256" key="2">
    <source>
        <dbReference type="SAM" id="MobiDB-lite"/>
    </source>
</evidence>
<feature type="region of interest" description="Disordered" evidence="2">
    <location>
        <begin position="1"/>
        <end position="67"/>
    </location>
</feature>
<organism evidence="3 4">
    <name type="scientific">Oldenlandia corymbosa var. corymbosa</name>
    <dbReference type="NCBI Taxonomy" id="529605"/>
    <lineage>
        <taxon>Eukaryota</taxon>
        <taxon>Viridiplantae</taxon>
        <taxon>Streptophyta</taxon>
        <taxon>Embryophyta</taxon>
        <taxon>Tracheophyta</taxon>
        <taxon>Spermatophyta</taxon>
        <taxon>Magnoliopsida</taxon>
        <taxon>eudicotyledons</taxon>
        <taxon>Gunneridae</taxon>
        <taxon>Pentapetalae</taxon>
        <taxon>asterids</taxon>
        <taxon>lamiids</taxon>
        <taxon>Gentianales</taxon>
        <taxon>Rubiaceae</taxon>
        <taxon>Rubioideae</taxon>
        <taxon>Spermacoceae</taxon>
        <taxon>Hedyotis-Oldenlandia complex</taxon>
        <taxon>Oldenlandia</taxon>
    </lineage>
</organism>
<sequence>MGKRSTFDDSDEEEPSLEKRQQEAPQPIVGQAPASQLTRAHAEGSRKRTLSVQAAAHQKRKRGTPEVVEVDPLSYSLPSIHEMCSVDELLKEGYEDQGQEAGHFESIPKGHALLTLDPPRVECADVPTSDMPQLEDGMKQAIGSFVTVCMNLVRQLASARRKASTKTSKARDAEARLQVLVEEKRRLKEDLSTMKGQLEGEAAAHNLQIENLRATTIPKSDLDKYILAGVQRYLVSSEFALGINDVMDPAMETGARKVVLEIEAARRNDEDIQPILDKYADRVMKGRTSAVRLRCKARNRDMNFVLLPVMQQITKACPSVSKLEDIDGIPGSPSFVFQMPRGIQTPPGTPPGPDEEPEAGKDVASGLPNPLEGTSEDVPATPGKWETSGIPWIDLQLPDPHFDATAFPLYAAVGGALVDPPPDRSRGRLSGLEGQLGEALEAYRASELCEARRAVIEAKSENDRLDKFWRDTEAYWEGRLKNSIQFEMLANNRLWKFEAKIRKKKKDDGLPEPDPEDFIPRNYFESVLVHLRKAYPLVAVRWDRSSDKIESLQAYAGQLRTALESAIFFIVETGKEYDFGAPDPCPAMRDDPASPTREAERLIYENDALFHELGQGSQ</sequence>
<evidence type="ECO:0000313" key="3">
    <source>
        <dbReference type="EMBL" id="CAI9117302.1"/>
    </source>
</evidence>
<keyword evidence="1" id="KW-0175">Coiled coil</keyword>
<dbReference type="AlphaFoldDB" id="A0AAV1ECI4"/>
<keyword evidence="4" id="KW-1185">Reference proteome</keyword>
<dbReference type="Proteomes" id="UP001161247">
    <property type="component" value="Chromosome 9"/>
</dbReference>
<proteinExistence type="predicted"/>